<sequence>MTDTQTQPSASPDTAQRGRAAPRASAARRPSLARVTGRRLLEIVLVLWGAATITFIAVKSIPGDPVDIISGGENIVDAEQRALITAQYGLDRPILVQYATYLGRALVGDFGDSYVFRAPVLEVIGKAAAPTLQLAGSAFVLGVSLALAAALFTSARRPILRWLASGAELLLLSTPVYWVGIVLLVVFSFGLGWFPVAGADGPVSLVLPAIALALPIAAVLSQVLRDGLETALAQPFALTVRSRGVGEGALRARHALRHALLAASTVSGNVLGGLLGGSILTETVFGRPGIGQVTLLGIGSRDMPLILGLVVLSALVYSIVNLVIDLGYRIVDPRVRDEVAV</sequence>
<keyword evidence="6 7" id="KW-0472">Membrane</keyword>
<evidence type="ECO:0000256" key="3">
    <source>
        <dbReference type="ARBA" id="ARBA00022475"/>
    </source>
</evidence>
<feature type="region of interest" description="Disordered" evidence="8">
    <location>
        <begin position="1"/>
        <end position="30"/>
    </location>
</feature>
<feature type="transmembrane region" description="Helical" evidence="7">
    <location>
        <begin position="260"/>
        <end position="285"/>
    </location>
</feature>
<evidence type="ECO:0000256" key="7">
    <source>
        <dbReference type="RuleBase" id="RU363032"/>
    </source>
</evidence>
<evidence type="ECO:0000256" key="6">
    <source>
        <dbReference type="ARBA" id="ARBA00023136"/>
    </source>
</evidence>
<keyword evidence="5 7" id="KW-1133">Transmembrane helix</keyword>
<feature type="transmembrane region" description="Helical" evidence="7">
    <location>
        <begin position="40"/>
        <end position="58"/>
    </location>
</feature>
<dbReference type="PANTHER" id="PTHR43163">
    <property type="entry name" value="DIPEPTIDE TRANSPORT SYSTEM PERMEASE PROTEIN DPPB-RELATED"/>
    <property type="match status" value="1"/>
</dbReference>
<feature type="transmembrane region" description="Helical" evidence="7">
    <location>
        <begin position="176"/>
        <end position="196"/>
    </location>
</feature>
<dbReference type="Proteomes" id="UP001501645">
    <property type="component" value="Unassembled WGS sequence"/>
</dbReference>
<keyword evidence="2 7" id="KW-0813">Transport</keyword>
<dbReference type="RefSeq" id="WP_345437721.1">
    <property type="nucleotide sequence ID" value="NZ_BAABKO010000002.1"/>
</dbReference>
<evidence type="ECO:0000313" key="11">
    <source>
        <dbReference type="Proteomes" id="UP001501645"/>
    </source>
</evidence>
<name>A0ABP9A1J3_9MICO</name>
<reference evidence="11" key="1">
    <citation type="journal article" date="2019" name="Int. J. Syst. Evol. Microbiol.">
        <title>The Global Catalogue of Microorganisms (GCM) 10K type strain sequencing project: providing services to taxonomists for standard genome sequencing and annotation.</title>
        <authorList>
            <consortium name="The Broad Institute Genomics Platform"/>
            <consortium name="The Broad Institute Genome Sequencing Center for Infectious Disease"/>
            <person name="Wu L."/>
            <person name="Ma J."/>
        </authorList>
    </citation>
    <scope>NUCLEOTIDE SEQUENCE [LARGE SCALE GENOMIC DNA]</scope>
    <source>
        <strain evidence="11">JCM 18537</strain>
    </source>
</reference>
<feature type="transmembrane region" description="Helical" evidence="7">
    <location>
        <begin position="134"/>
        <end position="155"/>
    </location>
</feature>
<dbReference type="InterPro" id="IPR000515">
    <property type="entry name" value="MetI-like"/>
</dbReference>
<evidence type="ECO:0000256" key="2">
    <source>
        <dbReference type="ARBA" id="ARBA00022448"/>
    </source>
</evidence>
<dbReference type="EMBL" id="BAABKO010000002">
    <property type="protein sequence ID" value="GAA4772117.1"/>
    <property type="molecule type" value="Genomic_DNA"/>
</dbReference>
<feature type="transmembrane region" description="Helical" evidence="7">
    <location>
        <begin position="202"/>
        <end position="220"/>
    </location>
</feature>
<comment type="subcellular location">
    <subcellularLocation>
        <location evidence="1 7">Cell membrane</location>
        <topology evidence="1 7">Multi-pass membrane protein</topology>
    </subcellularLocation>
</comment>
<protein>
    <submittedName>
        <fullName evidence="10">ABC transporter permease</fullName>
    </submittedName>
</protein>
<comment type="caution">
    <text evidence="10">The sequence shown here is derived from an EMBL/GenBank/DDBJ whole genome shotgun (WGS) entry which is preliminary data.</text>
</comment>
<organism evidence="10 11">
    <name type="scientific">Microbacterium gilvum</name>
    <dbReference type="NCBI Taxonomy" id="1336204"/>
    <lineage>
        <taxon>Bacteria</taxon>
        <taxon>Bacillati</taxon>
        <taxon>Actinomycetota</taxon>
        <taxon>Actinomycetes</taxon>
        <taxon>Micrococcales</taxon>
        <taxon>Microbacteriaceae</taxon>
        <taxon>Microbacterium</taxon>
    </lineage>
</organism>
<proteinExistence type="inferred from homology"/>
<dbReference type="PANTHER" id="PTHR43163:SF6">
    <property type="entry name" value="DIPEPTIDE TRANSPORT SYSTEM PERMEASE PROTEIN DPPB-RELATED"/>
    <property type="match status" value="1"/>
</dbReference>
<dbReference type="InterPro" id="IPR035906">
    <property type="entry name" value="MetI-like_sf"/>
</dbReference>
<keyword evidence="11" id="KW-1185">Reference proteome</keyword>
<evidence type="ECO:0000256" key="5">
    <source>
        <dbReference type="ARBA" id="ARBA00022989"/>
    </source>
</evidence>
<evidence type="ECO:0000256" key="8">
    <source>
        <dbReference type="SAM" id="MobiDB-lite"/>
    </source>
</evidence>
<dbReference type="Pfam" id="PF19300">
    <property type="entry name" value="BPD_transp_1_N"/>
    <property type="match status" value="1"/>
</dbReference>
<feature type="domain" description="ABC transmembrane type-1" evidence="9">
    <location>
        <begin position="128"/>
        <end position="328"/>
    </location>
</feature>
<feature type="compositionally biased region" description="Low complexity" evidence="8">
    <location>
        <begin position="17"/>
        <end position="30"/>
    </location>
</feature>
<feature type="compositionally biased region" description="Polar residues" evidence="8">
    <location>
        <begin position="1"/>
        <end position="14"/>
    </location>
</feature>
<dbReference type="SUPFAM" id="SSF161098">
    <property type="entry name" value="MetI-like"/>
    <property type="match status" value="1"/>
</dbReference>
<dbReference type="PROSITE" id="PS50928">
    <property type="entry name" value="ABC_TM1"/>
    <property type="match status" value="1"/>
</dbReference>
<evidence type="ECO:0000256" key="1">
    <source>
        <dbReference type="ARBA" id="ARBA00004651"/>
    </source>
</evidence>
<accession>A0ABP9A1J3</accession>
<evidence type="ECO:0000313" key="10">
    <source>
        <dbReference type="EMBL" id="GAA4772117.1"/>
    </source>
</evidence>
<keyword evidence="4 7" id="KW-0812">Transmembrane</keyword>
<comment type="similarity">
    <text evidence="7">Belongs to the binding-protein-dependent transport system permease family.</text>
</comment>
<dbReference type="InterPro" id="IPR045621">
    <property type="entry name" value="BPD_transp_1_N"/>
</dbReference>
<evidence type="ECO:0000256" key="4">
    <source>
        <dbReference type="ARBA" id="ARBA00022692"/>
    </source>
</evidence>
<evidence type="ECO:0000259" key="9">
    <source>
        <dbReference type="PROSITE" id="PS50928"/>
    </source>
</evidence>
<feature type="transmembrane region" description="Helical" evidence="7">
    <location>
        <begin position="305"/>
        <end position="324"/>
    </location>
</feature>
<keyword evidence="3" id="KW-1003">Cell membrane</keyword>
<gene>
    <name evidence="10" type="ORF">GCM10023351_15320</name>
</gene>
<dbReference type="Pfam" id="PF00528">
    <property type="entry name" value="BPD_transp_1"/>
    <property type="match status" value="1"/>
</dbReference>
<dbReference type="Gene3D" id="1.10.3720.10">
    <property type="entry name" value="MetI-like"/>
    <property type="match status" value="1"/>
</dbReference>